<evidence type="ECO:0000313" key="7">
    <source>
        <dbReference type="Proteomes" id="UP000276055"/>
    </source>
</evidence>
<dbReference type="GO" id="GO:0050661">
    <property type="term" value="F:NADP binding"/>
    <property type="evidence" value="ECO:0007669"/>
    <property type="project" value="InterPro"/>
</dbReference>
<comment type="caution">
    <text evidence="6">The sequence shown here is derived from an EMBL/GenBank/DDBJ whole genome shotgun (WGS) entry which is preliminary data.</text>
</comment>
<dbReference type="InterPro" id="IPR008927">
    <property type="entry name" value="6-PGluconate_DH-like_C_sf"/>
</dbReference>
<dbReference type="RefSeq" id="WP_120955226.1">
    <property type="nucleotide sequence ID" value="NZ_RBIR01000011.1"/>
</dbReference>
<dbReference type="PIRSF" id="PIRSF000103">
    <property type="entry name" value="HIBADH"/>
    <property type="match status" value="1"/>
</dbReference>
<dbReference type="AlphaFoldDB" id="A0A495E729"/>
<dbReference type="EMBL" id="RBIR01000011">
    <property type="protein sequence ID" value="RKR12724.1"/>
    <property type="molecule type" value="Genomic_DNA"/>
</dbReference>
<dbReference type="InterPro" id="IPR013328">
    <property type="entry name" value="6PGD_dom2"/>
</dbReference>
<proteinExistence type="inferred from homology"/>
<accession>A0A495E729</accession>
<dbReference type="SUPFAM" id="SSF48179">
    <property type="entry name" value="6-phosphogluconate dehydrogenase C-terminal domain-like"/>
    <property type="match status" value="1"/>
</dbReference>
<evidence type="ECO:0000313" key="6">
    <source>
        <dbReference type="EMBL" id="RKR12724.1"/>
    </source>
</evidence>
<protein>
    <submittedName>
        <fullName evidence="6">3-hydroxyisobutyrate dehydrogenase-like beta-hydroxyacid dehydrogenase</fullName>
    </submittedName>
</protein>
<dbReference type="Proteomes" id="UP000276055">
    <property type="component" value="Unassembled WGS sequence"/>
</dbReference>
<keyword evidence="2" id="KW-0560">Oxidoreductase</keyword>
<dbReference type="SUPFAM" id="SSF51735">
    <property type="entry name" value="NAD(P)-binding Rossmann-fold domains"/>
    <property type="match status" value="1"/>
</dbReference>
<dbReference type="OrthoDB" id="943692at2"/>
<feature type="domain" description="6-phosphogluconate dehydrogenase NADP-binding" evidence="4">
    <location>
        <begin position="5"/>
        <end position="129"/>
    </location>
</feature>
<dbReference type="Gene3D" id="3.40.50.720">
    <property type="entry name" value="NAD(P)-binding Rossmann-like Domain"/>
    <property type="match status" value="1"/>
</dbReference>
<name>A0A495E729_9MICC</name>
<evidence type="ECO:0000256" key="1">
    <source>
        <dbReference type="ARBA" id="ARBA00009080"/>
    </source>
</evidence>
<reference evidence="6 7" key="1">
    <citation type="submission" date="2018-10" db="EMBL/GenBank/DDBJ databases">
        <title>Genomic Encyclopedia of Type Strains, Phase IV (KMG-IV): sequencing the most valuable type-strain genomes for metagenomic binning, comparative biology and taxonomic classification.</title>
        <authorList>
            <person name="Goeker M."/>
        </authorList>
    </citation>
    <scope>NUCLEOTIDE SEQUENCE [LARGE SCALE GENOMIC DNA]</scope>
    <source>
        <strain evidence="6 7">DSM 25586</strain>
    </source>
</reference>
<gene>
    <name evidence="6" type="ORF">C8D78_3630</name>
</gene>
<evidence type="ECO:0000256" key="2">
    <source>
        <dbReference type="ARBA" id="ARBA00023002"/>
    </source>
</evidence>
<dbReference type="Pfam" id="PF03446">
    <property type="entry name" value="NAD_binding_2"/>
    <property type="match status" value="1"/>
</dbReference>
<feature type="domain" description="Phosphogluconate dehydrogenase NAD-binding putative C-terminal" evidence="5">
    <location>
        <begin position="182"/>
        <end position="248"/>
    </location>
</feature>
<dbReference type="Pfam" id="PF09130">
    <property type="entry name" value="DUF1932"/>
    <property type="match status" value="1"/>
</dbReference>
<sequence>MTACTVIGLGEAGATYASALVAAGHTVTGFDPVAPSTPAGVTRAATAAQACAGADIVLVLTGAGAARNVAQECLPVLRAGSCYADFTSSSPQVMQELGQLPGAALFADVAILGPVPTQGAKTPLMVSGPGSRAVAELLSPLGADVEIADGEPGAAMAHKLLRSVLMKGMASVVVEAVTAGRAAGLEDWIRGQVARQLAGDGQAVIDRFLTGTAKHALRRSQEMQDTANYLSDLGVPAEMTSASATALTRMAQETAPMAPALH</sequence>
<dbReference type="GO" id="GO:0016491">
    <property type="term" value="F:oxidoreductase activity"/>
    <property type="evidence" value="ECO:0007669"/>
    <property type="project" value="UniProtKB-KW"/>
</dbReference>
<feature type="active site" evidence="3">
    <location>
        <position position="159"/>
    </location>
</feature>
<evidence type="ECO:0000259" key="5">
    <source>
        <dbReference type="Pfam" id="PF09130"/>
    </source>
</evidence>
<dbReference type="InterPro" id="IPR015815">
    <property type="entry name" value="HIBADH-related"/>
</dbReference>
<organism evidence="6 7">
    <name type="scientific">Arthrobacter oryzae</name>
    <dbReference type="NCBI Taxonomy" id="409290"/>
    <lineage>
        <taxon>Bacteria</taxon>
        <taxon>Bacillati</taxon>
        <taxon>Actinomycetota</taxon>
        <taxon>Actinomycetes</taxon>
        <taxon>Micrococcales</taxon>
        <taxon>Micrococcaceae</taxon>
        <taxon>Arthrobacter</taxon>
    </lineage>
</organism>
<dbReference type="InterPro" id="IPR036291">
    <property type="entry name" value="NAD(P)-bd_dom_sf"/>
</dbReference>
<evidence type="ECO:0000256" key="3">
    <source>
        <dbReference type="PIRSR" id="PIRSR000103-1"/>
    </source>
</evidence>
<dbReference type="InterPro" id="IPR015814">
    <property type="entry name" value="Pgluconate_DH_NAD-bd_C"/>
</dbReference>
<dbReference type="InterPro" id="IPR006115">
    <property type="entry name" value="6PGDH_NADP-bd"/>
</dbReference>
<evidence type="ECO:0000259" key="4">
    <source>
        <dbReference type="Pfam" id="PF03446"/>
    </source>
</evidence>
<dbReference type="Gene3D" id="1.10.1040.10">
    <property type="entry name" value="N-(1-d-carboxylethyl)-l-norvaline Dehydrogenase, domain 2"/>
    <property type="match status" value="1"/>
</dbReference>
<comment type="similarity">
    <text evidence="1">Belongs to the HIBADH-related family.</text>
</comment>